<dbReference type="CDD" id="cd16917">
    <property type="entry name" value="HATPase_UhpB-NarQ-NarX-like"/>
    <property type="match status" value="1"/>
</dbReference>
<evidence type="ECO:0000313" key="8">
    <source>
        <dbReference type="Proteomes" id="UP000029095"/>
    </source>
</evidence>
<dbReference type="Pfam" id="PF07730">
    <property type="entry name" value="HisKA_3"/>
    <property type="match status" value="1"/>
</dbReference>
<keyword evidence="8" id="KW-1185">Reference proteome</keyword>
<dbReference type="SMART" id="SM00387">
    <property type="entry name" value="HATPase_c"/>
    <property type="match status" value="1"/>
</dbReference>
<dbReference type="EMBL" id="JNFQ01000001">
    <property type="protein sequence ID" value="KFG74632.1"/>
    <property type="molecule type" value="Genomic_DNA"/>
</dbReference>
<sequence length="419" mass="45160">MTGAPQTGPGWQGFLRWGPYALLGIGAFVAFATSQVLMSAAETYTAAVLTAVALGWQLAWDGALRRLPELDPRRVVYFVVRTVLATALSWLNPFFSIYAVMGYFDAGRQLPRRQRRWGLLAIAATLAASQSTVPDGPAPGSTLQLTVFLALFALHTTLALVLDRLSDQEAERHRQQKATIEALELSNSRLEQALAENATLQAQLLVQAREAGVTHERRRLAAEIHDTLAQGLAGIITQLQAAADSTDESIARTHVERAAGLARHSLGEARRSVHNLTPGPLEQRRLPEALKEVVDRRQALSGARLELVVTGTVEPLHKEIEATLLRITEEALGNAAKHADADRVAVTLSYLDDEVTLDVRDDGCGFEPGSRPPRSTSGGFGLDGMRLRAARVAGTVEIETEPGGGTAVSARVPLVRDDS</sequence>
<dbReference type="InterPro" id="IPR011712">
    <property type="entry name" value="Sig_transdc_His_kin_sub3_dim/P"/>
</dbReference>
<keyword evidence="5" id="KW-1133">Transmembrane helix</keyword>
<feature type="transmembrane region" description="Helical" evidence="5">
    <location>
        <begin position="20"/>
        <end position="37"/>
    </location>
</feature>
<dbReference type="GO" id="GO:0046983">
    <property type="term" value="F:protein dimerization activity"/>
    <property type="evidence" value="ECO:0007669"/>
    <property type="project" value="InterPro"/>
</dbReference>
<dbReference type="InterPro" id="IPR036890">
    <property type="entry name" value="HATPase_C_sf"/>
</dbReference>
<organism evidence="7 8">
    <name type="scientific">Streptomyces mutabilis</name>
    <dbReference type="NCBI Taxonomy" id="67332"/>
    <lineage>
        <taxon>Bacteria</taxon>
        <taxon>Bacillati</taxon>
        <taxon>Actinomycetota</taxon>
        <taxon>Actinomycetes</taxon>
        <taxon>Kitasatosporales</taxon>
        <taxon>Streptomycetaceae</taxon>
        <taxon>Streptomyces</taxon>
    </lineage>
</organism>
<dbReference type="InterPro" id="IPR003594">
    <property type="entry name" value="HATPase_dom"/>
</dbReference>
<comment type="caution">
    <text evidence="7">The sequence shown here is derived from an EMBL/GenBank/DDBJ whole genome shotgun (WGS) entry which is preliminary data.</text>
</comment>
<gene>
    <name evidence="7" type="ORF">FM21_00165</name>
</gene>
<dbReference type="InterPro" id="IPR050482">
    <property type="entry name" value="Sensor_HK_TwoCompSys"/>
</dbReference>
<dbReference type="RefSeq" id="WP_043371351.1">
    <property type="nucleotide sequence ID" value="NZ_KN039946.1"/>
</dbReference>
<proteinExistence type="predicted"/>
<keyword evidence="4" id="KW-0175">Coiled coil</keyword>
<feature type="transmembrane region" description="Helical" evidence="5">
    <location>
        <begin position="145"/>
        <end position="165"/>
    </location>
</feature>
<dbReference type="GO" id="GO:0016020">
    <property type="term" value="C:membrane"/>
    <property type="evidence" value="ECO:0007669"/>
    <property type="project" value="InterPro"/>
</dbReference>
<dbReference type="AlphaFoldDB" id="A0A086N0G4"/>
<evidence type="ECO:0000259" key="6">
    <source>
        <dbReference type="PROSITE" id="PS50109"/>
    </source>
</evidence>
<feature type="transmembrane region" description="Helical" evidence="5">
    <location>
        <begin position="75"/>
        <end position="104"/>
    </location>
</feature>
<dbReference type="PANTHER" id="PTHR24421:SF62">
    <property type="entry name" value="SENSORY TRANSDUCTION HISTIDINE KINASE"/>
    <property type="match status" value="1"/>
</dbReference>
<evidence type="ECO:0000256" key="2">
    <source>
        <dbReference type="ARBA" id="ARBA00022777"/>
    </source>
</evidence>
<dbReference type="InterPro" id="IPR017205">
    <property type="entry name" value="Sig_transdc_His_kinase_ChrS"/>
</dbReference>
<keyword evidence="5" id="KW-0812">Transmembrane</keyword>
<dbReference type="Gene3D" id="3.30.565.10">
    <property type="entry name" value="Histidine kinase-like ATPase, C-terminal domain"/>
    <property type="match status" value="1"/>
</dbReference>
<evidence type="ECO:0000313" key="7">
    <source>
        <dbReference type="EMBL" id="KFG74632.1"/>
    </source>
</evidence>
<dbReference type="PANTHER" id="PTHR24421">
    <property type="entry name" value="NITRATE/NITRITE SENSOR PROTEIN NARX-RELATED"/>
    <property type="match status" value="1"/>
</dbReference>
<dbReference type="PIRSF" id="PIRSF037434">
    <property type="entry name" value="STHK_ChrS"/>
    <property type="match status" value="1"/>
</dbReference>
<reference evidence="7 8" key="1">
    <citation type="submission" date="2014-05" db="EMBL/GenBank/DDBJ databases">
        <title>Complete genome sequence of the Streptomyces mutabilis TRM45540.</title>
        <authorList>
            <person name="Luo X."/>
            <person name="Zhang L."/>
        </authorList>
    </citation>
    <scope>NUCLEOTIDE SEQUENCE [LARGE SCALE GENOMIC DNA]</scope>
    <source>
        <strain evidence="7 8">TRM45540</strain>
    </source>
</reference>
<protein>
    <submittedName>
        <fullName evidence="7">Histidine kinase</fullName>
    </submittedName>
</protein>
<keyword evidence="1" id="KW-0808">Transferase</keyword>
<dbReference type="SUPFAM" id="SSF55874">
    <property type="entry name" value="ATPase domain of HSP90 chaperone/DNA topoisomerase II/histidine kinase"/>
    <property type="match status" value="1"/>
</dbReference>
<accession>A0A086N0G4</accession>
<dbReference type="Proteomes" id="UP000029095">
    <property type="component" value="Unassembled WGS sequence"/>
</dbReference>
<evidence type="ECO:0000256" key="5">
    <source>
        <dbReference type="SAM" id="Phobius"/>
    </source>
</evidence>
<feature type="domain" description="Histidine kinase" evidence="6">
    <location>
        <begin position="324"/>
        <end position="416"/>
    </location>
</feature>
<feature type="coiled-coil region" evidence="4">
    <location>
        <begin position="173"/>
        <end position="210"/>
    </location>
</feature>
<evidence type="ECO:0000256" key="3">
    <source>
        <dbReference type="ARBA" id="ARBA00023012"/>
    </source>
</evidence>
<evidence type="ECO:0000256" key="4">
    <source>
        <dbReference type="SAM" id="Coils"/>
    </source>
</evidence>
<dbReference type="Gene3D" id="1.20.5.1930">
    <property type="match status" value="1"/>
</dbReference>
<dbReference type="STRING" id="1915400.FM21_00165"/>
<keyword evidence="2 7" id="KW-0418">Kinase</keyword>
<keyword evidence="3" id="KW-0902">Two-component regulatory system</keyword>
<dbReference type="InterPro" id="IPR005467">
    <property type="entry name" value="His_kinase_dom"/>
</dbReference>
<evidence type="ECO:0000256" key="1">
    <source>
        <dbReference type="ARBA" id="ARBA00022679"/>
    </source>
</evidence>
<dbReference type="Pfam" id="PF02518">
    <property type="entry name" value="HATPase_c"/>
    <property type="match status" value="1"/>
</dbReference>
<feature type="transmembrane region" description="Helical" evidence="5">
    <location>
        <begin position="44"/>
        <end position="63"/>
    </location>
</feature>
<dbReference type="GO" id="GO:0000155">
    <property type="term" value="F:phosphorelay sensor kinase activity"/>
    <property type="evidence" value="ECO:0007669"/>
    <property type="project" value="InterPro"/>
</dbReference>
<dbReference type="PROSITE" id="PS50109">
    <property type="entry name" value="HIS_KIN"/>
    <property type="match status" value="1"/>
</dbReference>
<dbReference type="HOGENOM" id="CLU_000445_20_15_11"/>
<keyword evidence="5" id="KW-0472">Membrane</keyword>
<name>A0A086N0G4_9ACTN</name>